<dbReference type="AlphaFoldDB" id="A0A841Q1V1"/>
<proteinExistence type="predicted"/>
<dbReference type="RefSeq" id="WP_174494935.1">
    <property type="nucleotide sequence ID" value="NZ_CADDWK010000002.1"/>
</dbReference>
<comment type="caution">
    <text evidence="2">The sequence shown here is derived from an EMBL/GenBank/DDBJ whole genome shotgun (WGS) entry which is preliminary data.</text>
</comment>
<accession>A0A841Q1V1</accession>
<feature type="transmembrane region" description="Helical" evidence="1">
    <location>
        <begin position="118"/>
        <end position="139"/>
    </location>
</feature>
<dbReference type="EMBL" id="JACHGH010000002">
    <property type="protein sequence ID" value="MBB6452403.1"/>
    <property type="molecule type" value="Genomic_DNA"/>
</dbReference>
<evidence type="ECO:0000313" key="3">
    <source>
        <dbReference type="Proteomes" id="UP000581688"/>
    </source>
</evidence>
<evidence type="ECO:0000256" key="1">
    <source>
        <dbReference type="SAM" id="Phobius"/>
    </source>
</evidence>
<feature type="transmembrane region" description="Helical" evidence="1">
    <location>
        <begin position="30"/>
        <end position="49"/>
    </location>
</feature>
<feature type="transmembrane region" description="Helical" evidence="1">
    <location>
        <begin position="145"/>
        <end position="163"/>
    </location>
</feature>
<feature type="transmembrane region" description="Helical" evidence="1">
    <location>
        <begin position="56"/>
        <end position="80"/>
    </location>
</feature>
<keyword evidence="1" id="KW-1133">Transmembrane helix</keyword>
<protein>
    <submittedName>
        <fullName evidence="2">Uncharacterized protein</fullName>
    </submittedName>
</protein>
<keyword evidence="1" id="KW-0812">Transmembrane</keyword>
<sequence>MLKPLKKYWFRPFYFYFQTHYSNPRRLTRVAILATCATLLQATSSLYLSPLATFPILLSFIFGLSNGLISYFITIMLLSLVQISQLIIFSFTTGVIGIGIGIGLYFGKKIYMVTFSTLLLMSGILFVMIFFHFSIYPWFELSFSWGKLGGIILFSLFYCWLWTELSMQVMKRIGLTEKMY</sequence>
<organism evidence="2 3">
    <name type="scientific">Salirhabdus euzebyi</name>
    <dbReference type="NCBI Taxonomy" id="394506"/>
    <lineage>
        <taxon>Bacteria</taxon>
        <taxon>Bacillati</taxon>
        <taxon>Bacillota</taxon>
        <taxon>Bacilli</taxon>
        <taxon>Bacillales</taxon>
        <taxon>Bacillaceae</taxon>
        <taxon>Salirhabdus</taxon>
    </lineage>
</organism>
<name>A0A841Q1V1_9BACI</name>
<feature type="transmembrane region" description="Helical" evidence="1">
    <location>
        <begin position="86"/>
        <end position="106"/>
    </location>
</feature>
<gene>
    <name evidence="2" type="ORF">HNQ94_000848</name>
</gene>
<keyword evidence="3" id="KW-1185">Reference proteome</keyword>
<dbReference type="Proteomes" id="UP000581688">
    <property type="component" value="Unassembled WGS sequence"/>
</dbReference>
<keyword evidence="1" id="KW-0472">Membrane</keyword>
<evidence type="ECO:0000313" key="2">
    <source>
        <dbReference type="EMBL" id="MBB6452403.1"/>
    </source>
</evidence>
<reference evidence="2 3" key="1">
    <citation type="submission" date="2020-08" db="EMBL/GenBank/DDBJ databases">
        <title>Genomic Encyclopedia of Type Strains, Phase IV (KMG-IV): sequencing the most valuable type-strain genomes for metagenomic binning, comparative biology and taxonomic classification.</title>
        <authorList>
            <person name="Goeker M."/>
        </authorList>
    </citation>
    <scope>NUCLEOTIDE SEQUENCE [LARGE SCALE GENOMIC DNA]</scope>
    <source>
        <strain evidence="2 3">DSM 19612</strain>
    </source>
</reference>